<reference evidence="8" key="1">
    <citation type="journal article" date="2019" name="Int. J. Syst. Evol. Microbiol.">
        <title>The Global Catalogue of Microorganisms (GCM) 10K type strain sequencing project: providing services to taxonomists for standard genome sequencing and annotation.</title>
        <authorList>
            <consortium name="The Broad Institute Genomics Platform"/>
            <consortium name="The Broad Institute Genome Sequencing Center for Infectious Disease"/>
            <person name="Wu L."/>
            <person name="Ma J."/>
        </authorList>
    </citation>
    <scope>NUCLEOTIDE SEQUENCE [LARGE SCALE GENOMIC DNA]</scope>
    <source>
        <strain evidence="8">JCM 19635</strain>
    </source>
</reference>
<comment type="catalytic activity">
    <reaction evidence="5">
        <text>a 2'-deoxyadenosine in DNA + S-adenosyl-L-methionine = an N(6)-methyl-2'-deoxyadenosine in DNA + S-adenosyl-L-homocysteine + H(+)</text>
        <dbReference type="Rhea" id="RHEA:15197"/>
        <dbReference type="Rhea" id="RHEA-COMP:12418"/>
        <dbReference type="Rhea" id="RHEA-COMP:12419"/>
        <dbReference type="ChEBI" id="CHEBI:15378"/>
        <dbReference type="ChEBI" id="CHEBI:57856"/>
        <dbReference type="ChEBI" id="CHEBI:59789"/>
        <dbReference type="ChEBI" id="CHEBI:90615"/>
        <dbReference type="ChEBI" id="CHEBI:90616"/>
        <dbReference type="EC" id="2.1.1.72"/>
    </reaction>
</comment>
<feature type="domain" description="Type II methyltransferase M.TaqI-like" evidence="6">
    <location>
        <begin position="3"/>
        <end position="295"/>
    </location>
</feature>
<evidence type="ECO:0000259" key="6">
    <source>
        <dbReference type="Pfam" id="PF07669"/>
    </source>
</evidence>
<dbReference type="PANTHER" id="PTHR33841">
    <property type="entry name" value="DNA METHYLTRANSFERASE YEEA-RELATED"/>
    <property type="match status" value="1"/>
</dbReference>
<evidence type="ECO:0000313" key="8">
    <source>
        <dbReference type="Proteomes" id="UP001596513"/>
    </source>
</evidence>
<keyword evidence="2 7" id="KW-0489">Methyltransferase</keyword>
<name>A0ABW2UEX6_9BACT</name>
<dbReference type="PROSITE" id="PS00092">
    <property type="entry name" value="N6_MTASE"/>
    <property type="match status" value="1"/>
</dbReference>
<evidence type="ECO:0000256" key="1">
    <source>
        <dbReference type="ARBA" id="ARBA00011900"/>
    </source>
</evidence>
<sequence>MAHNLHGIDIDPRAIQVAGLTLWLRAHRSWQRLKVRAALRPRIQEARLVWAEPLADGDLLAGFARTLRSEILPGQTKPLAPAEAQVLGDLLRSVAHHTRLVGEAGWLIPLERELASLIETARQQWQDARAAVAKATQTDMFRGAPAQQLTMPLEALGKVRRKAFFAEAEDLLLVALTLYAEQAAGPDAYQRQLFAADAARTLALVDLCRLRYDVVLMNPPFGAAADASKTYLDRNYPSAKMDIFAMFVDRALRRLRPGGFVGIISSRTGLFISSFKIFREQVLLRHHLPLVADLGGEVLDATVETAAYVIQQAQPSPQPTTFLRLLNVPGEEKAEALFDGLQNEDSEYRFDIPTAEFEVIPGQSLAYWATKPIRQKFTDSAFNLTGGAVKQGLETANNFRFLRLWWEKSPKYGWFPLTKGGSYYPFYSDIYLSINWIDQGRELKAWAAPLYGNSGWSRIIKSVSYYFTPGLTYPRRTHTLCPQAMPAGGIISARGSGIYPFPLKAAVVPNKIFSTWLYLLLSLLTIC</sequence>
<dbReference type="Pfam" id="PF07669">
    <property type="entry name" value="Eco57I"/>
    <property type="match status" value="1"/>
</dbReference>
<accession>A0ABW2UEX6</accession>
<keyword evidence="3" id="KW-0808">Transferase</keyword>
<dbReference type="InterPro" id="IPR029063">
    <property type="entry name" value="SAM-dependent_MTases_sf"/>
</dbReference>
<evidence type="ECO:0000256" key="5">
    <source>
        <dbReference type="ARBA" id="ARBA00047942"/>
    </source>
</evidence>
<dbReference type="PANTHER" id="PTHR33841:SF1">
    <property type="entry name" value="DNA METHYLTRANSFERASE A"/>
    <property type="match status" value="1"/>
</dbReference>
<protein>
    <recommendedName>
        <fullName evidence="1">site-specific DNA-methyltransferase (adenine-specific)</fullName>
        <ecNumber evidence="1">2.1.1.72</ecNumber>
    </recommendedName>
</protein>
<evidence type="ECO:0000313" key="7">
    <source>
        <dbReference type="EMBL" id="MFC7670893.1"/>
    </source>
</evidence>
<dbReference type="Proteomes" id="UP001596513">
    <property type="component" value="Unassembled WGS sequence"/>
</dbReference>
<evidence type="ECO:0000256" key="4">
    <source>
        <dbReference type="ARBA" id="ARBA00022691"/>
    </source>
</evidence>
<dbReference type="RefSeq" id="WP_380206750.1">
    <property type="nucleotide sequence ID" value="NZ_JBHTEK010000004.1"/>
</dbReference>
<keyword evidence="4" id="KW-0949">S-adenosyl-L-methionine</keyword>
<dbReference type="GO" id="GO:0032259">
    <property type="term" value="P:methylation"/>
    <property type="evidence" value="ECO:0007669"/>
    <property type="project" value="UniProtKB-KW"/>
</dbReference>
<dbReference type="Gene3D" id="3.40.50.150">
    <property type="entry name" value="Vaccinia Virus protein VP39"/>
    <property type="match status" value="1"/>
</dbReference>
<evidence type="ECO:0000256" key="3">
    <source>
        <dbReference type="ARBA" id="ARBA00022679"/>
    </source>
</evidence>
<evidence type="ECO:0000256" key="2">
    <source>
        <dbReference type="ARBA" id="ARBA00022603"/>
    </source>
</evidence>
<dbReference type="EC" id="2.1.1.72" evidence="1"/>
<dbReference type="InterPro" id="IPR011639">
    <property type="entry name" value="MethylTrfase_TaqI-like_dom"/>
</dbReference>
<dbReference type="InterPro" id="IPR050953">
    <property type="entry name" value="N4_N6_ade-DNA_methylase"/>
</dbReference>
<dbReference type="SUPFAM" id="SSF53335">
    <property type="entry name" value="S-adenosyl-L-methionine-dependent methyltransferases"/>
    <property type="match status" value="1"/>
</dbReference>
<dbReference type="EMBL" id="JBHTEK010000004">
    <property type="protein sequence ID" value="MFC7670893.1"/>
    <property type="molecule type" value="Genomic_DNA"/>
</dbReference>
<dbReference type="GO" id="GO:0008168">
    <property type="term" value="F:methyltransferase activity"/>
    <property type="evidence" value="ECO:0007669"/>
    <property type="project" value="UniProtKB-KW"/>
</dbReference>
<dbReference type="InterPro" id="IPR002052">
    <property type="entry name" value="DNA_methylase_N6_adenine_CS"/>
</dbReference>
<gene>
    <name evidence="7" type="ORF">ACFQT0_28515</name>
</gene>
<keyword evidence="8" id="KW-1185">Reference proteome</keyword>
<proteinExistence type="predicted"/>
<comment type="caution">
    <text evidence="7">The sequence shown here is derived from an EMBL/GenBank/DDBJ whole genome shotgun (WGS) entry which is preliminary data.</text>
</comment>
<organism evidence="7 8">
    <name type="scientific">Hymenobacter humi</name>
    <dbReference type="NCBI Taxonomy" id="1411620"/>
    <lineage>
        <taxon>Bacteria</taxon>
        <taxon>Pseudomonadati</taxon>
        <taxon>Bacteroidota</taxon>
        <taxon>Cytophagia</taxon>
        <taxon>Cytophagales</taxon>
        <taxon>Hymenobacteraceae</taxon>
        <taxon>Hymenobacter</taxon>
    </lineage>
</organism>